<evidence type="ECO:0000256" key="3">
    <source>
        <dbReference type="SAM" id="MobiDB-lite"/>
    </source>
</evidence>
<accession>A0A1Q3FNW0</accession>
<evidence type="ECO:0000256" key="4">
    <source>
        <dbReference type="SAM" id="Phobius"/>
    </source>
</evidence>
<dbReference type="Pfam" id="PF13855">
    <property type="entry name" value="LRR_8"/>
    <property type="match status" value="1"/>
</dbReference>
<evidence type="ECO:0000256" key="1">
    <source>
        <dbReference type="ARBA" id="ARBA00022614"/>
    </source>
</evidence>
<dbReference type="InterPro" id="IPR001611">
    <property type="entry name" value="Leu-rich_rpt"/>
</dbReference>
<feature type="compositionally biased region" description="Polar residues" evidence="3">
    <location>
        <begin position="337"/>
        <end position="349"/>
    </location>
</feature>
<name>A0A1Q3FNW0_CULTA</name>
<dbReference type="InterPro" id="IPR032675">
    <property type="entry name" value="LRR_dom_sf"/>
</dbReference>
<dbReference type="EMBL" id="GFDL01005764">
    <property type="protein sequence ID" value="JAV29281.1"/>
    <property type="molecule type" value="Transcribed_RNA"/>
</dbReference>
<sequence>MTRPQFEKHVLLTLGAVLTLTLSSVTGIATLATEMDKPQRCQLERTYKMVGYNCANLGLKQIPQTLKSNLQIFDLSFNRIRDLTRQSFARYSDVQYLYLFENMVQFVEPGTFSVMTNLEAIDLSSNALTTIPPELFQMPLLRNLYVAHNNLAFSDANPLQLELPVRAPLQIISLADCRLNRLPDFGILPDLWLLNISSNPMADLAVEQFAPLCNLRKLDMNDTRVEQCACLEITVQLEQRRVMVLNSNLHCLPMYSSERKSCTSESSNDVNETKLSSPLSQPFLQCIEVLQSRKLNAKAKAAWFWIALAVLGCILLFCSVLYYVHNRNSKSRKALKNQANKRGQMSNGQPIHRIMEPSPDRETRAEDEKPIVENGTRDKLIENCD</sequence>
<keyword evidence="4" id="KW-1133">Transmembrane helix</keyword>
<dbReference type="PROSITE" id="PS51450">
    <property type="entry name" value="LRR"/>
    <property type="match status" value="2"/>
</dbReference>
<evidence type="ECO:0000313" key="6">
    <source>
        <dbReference type="EMBL" id="JAV29281.1"/>
    </source>
</evidence>
<dbReference type="SMART" id="SM00369">
    <property type="entry name" value="LRR_TYP"/>
    <property type="match status" value="3"/>
</dbReference>
<dbReference type="PANTHER" id="PTHR45712:SF22">
    <property type="entry name" value="INSULIN-LIKE GROWTH FACTOR-BINDING PROTEIN COMPLEX ACID LABILE SUBUNIT"/>
    <property type="match status" value="1"/>
</dbReference>
<protein>
    <submittedName>
        <fullName evidence="6">Putative leucine-rich repeat protein</fullName>
    </submittedName>
</protein>
<dbReference type="Gene3D" id="3.80.10.10">
    <property type="entry name" value="Ribonuclease Inhibitor"/>
    <property type="match status" value="2"/>
</dbReference>
<reference evidence="6" key="1">
    <citation type="submission" date="2017-01" db="EMBL/GenBank/DDBJ databases">
        <title>A deep insight into the sialotranscriptome of adult male and female Cluex tarsalis mosquitoes.</title>
        <authorList>
            <person name="Ribeiro J.M."/>
            <person name="Moreira F."/>
            <person name="Bernard K.A."/>
            <person name="Calvo E."/>
        </authorList>
    </citation>
    <scope>NUCLEOTIDE SEQUENCE</scope>
    <source>
        <strain evidence="6">Kern County</strain>
        <tissue evidence="6">Salivary glands</tissue>
    </source>
</reference>
<keyword evidence="4" id="KW-0472">Membrane</keyword>
<organism evidence="6">
    <name type="scientific">Culex tarsalis</name>
    <name type="common">Encephalitis mosquito</name>
    <dbReference type="NCBI Taxonomy" id="7177"/>
    <lineage>
        <taxon>Eukaryota</taxon>
        <taxon>Metazoa</taxon>
        <taxon>Ecdysozoa</taxon>
        <taxon>Arthropoda</taxon>
        <taxon>Hexapoda</taxon>
        <taxon>Insecta</taxon>
        <taxon>Pterygota</taxon>
        <taxon>Neoptera</taxon>
        <taxon>Endopterygota</taxon>
        <taxon>Diptera</taxon>
        <taxon>Nematocera</taxon>
        <taxon>Culicoidea</taxon>
        <taxon>Culicidae</taxon>
        <taxon>Culicinae</taxon>
        <taxon>Culicini</taxon>
        <taxon>Culex</taxon>
        <taxon>Culex</taxon>
    </lineage>
</organism>
<keyword evidence="4" id="KW-0812">Transmembrane</keyword>
<dbReference type="AlphaFoldDB" id="A0A1Q3FNW0"/>
<feature type="chain" id="PRO_5013383781" evidence="5">
    <location>
        <begin position="28"/>
        <end position="385"/>
    </location>
</feature>
<dbReference type="InterPro" id="IPR003591">
    <property type="entry name" value="Leu-rich_rpt_typical-subtyp"/>
</dbReference>
<keyword evidence="2" id="KW-0677">Repeat</keyword>
<dbReference type="GO" id="GO:0005615">
    <property type="term" value="C:extracellular space"/>
    <property type="evidence" value="ECO:0007669"/>
    <property type="project" value="TreeGrafter"/>
</dbReference>
<dbReference type="PANTHER" id="PTHR45712">
    <property type="entry name" value="AGAP008170-PA"/>
    <property type="match status" value="1"/>
</dbReference>
<evidence type="ECO:0000256" key="2">
    <source>
        <dbReference type="ARBA" id="ARBA00022737"/>
    </source>
</evidence>
<feature type="region of interest" description="Disordered" evidence="3">
    <location>
        <begin position="333"/>
        <end position="385"/>
    </location>
</feature>
<evidence type="ECO:0000256" key="5">
    <source>
        <dbReference type="SAM" id="SignalP"/>
    </source>
</evidence>
<dbReference type="SUPFAM" id="SSF52058">
    <property type="entry name" value="L domain-like"/>
    <property type="match status" value="1"/>
</dbReference>
<feature type="transmembrane region" description="Helical" evidence="4">
    <location>
        <begin position="302"/>
        <end position="324"/>
    </location>
</feature>
<dbReference type="InterPro" id="IPR050333">
    <property type="entry name" value="SLRP"/>
</dbReference>
<feature type="compositionally biased region" description="Basic and acidic residues" evidence="3">
    <location>
        <begin position="353"/>
        <end position="385"/>
    </location>
</feature>
<feature type="signal peptide" evidence="5">
    <location>
        <begin position="1"/>
        <end position="27"/>
    </location>
</feature>
<keyword evidence="5" id="KW-0732">Signal</keyword>
<proteinExistence type="predicted"/>
<keyword evidence="1" id="KW-0433">Leucine-rich repeat</keyword>